<feature type="domain" description="Aminotransferase class I/classII large" evidence="15">
    <location>
        <begin position="53"/>
        <end position="417"/>
    </location>
</feature>
<comment type="similarity">
    <text evidence="3 13">Belongs to the class-I pyridoxal-phosphate-dependent aminotransferase family.</text>
</comment>
<evidence type="ECO:0000259" key="15">
    <source>
        <dbReference type="Pfam" id="PF00155"/>
    </source>
</evidence>
<dbReference type="InterPro" id="IPR015421">
    <property type="entry name" value="PyrdxlP-dep_Trfase_major"/>
</dbReference>
<dbReference type="OrthoDB" id="7042322at2759"/>
<keyword evidence="7 16" id="KW-0032">Aminotransferase</keyword>
<evidence type="ECO:0000256" key="12">
    <source>
        <dbReference type="ARBA" id="ARBA00047798"/>
    </source>
</evidence>
<dbReference type="PROSITE" id="PS00105">
    <property type="entry name" value="AA_TRANSFER_CLASS_1"/>
    <property type="match status" value="1"/>
</dbReference>
<dbReference type="Gene3D" id="3.90.1150.10">
    <property type="entry name" value="Aspartate Aminotransferase, domain 1"/>
    <property type="match status" value="1"/>
</dbReference>
<reference evidence="16 17" key="1">
    <citation type="submission" date="2016-03" db="EMBL/GenBank/DDBJ databases">
        <title>EvidentialGene: Evidence-directed Construction of Genes on Genomes.</title>
        <authorList>
            <person name="Gilbert D.G."/>
            <person name="Choi J.-H."/>
            <person name="Mockaitis K."/>
            <person name="Colbourne J."/>
            <person name="Pfrender M."/>
        </authorList>
    </citation>
    <scope>NUCLEOTIDE SEQUENCE [LARGE SCALE GENOMIC DNA]</scope>
    <source>
        <strain evidence="16 17">Xinb3</strain>
        <tissue evidence="16">Complete organism</tissue>
    </source>
</reference>
<comment type="pathway">
    <text evidence="2 13">Amino-acid degradation; L-phenylalanine degradation; acetoacetate and fumarate from L-phenylalanine: step 2/6.</text>
</comment>
<dbReference type="Proteomes" id="UP000076858">
    <property type="component" value="Unassembled WGS sequence"/>
</dbReference>
<keyword evidence="8 16" id="KW-0808">Transferase</keyword>
<dbReference type="InterPro" id="IPR004838">
    <property type="entry name" value="NHTrfase_class1_PyrdxlP-BS"/>
</dbReference>
<comment type="catalytic activity">
    <reaction evidence="12 13">
        <text>L-tyrosine + 2-oxoglutarate = 3-(4-hydroxyphenyl)pyruvate + L-glutamate</text>
        <dbReference type="Rhea" id="RHEA:15093"/>
        <dbReference type="ChEBI" id="CHEBI:16810"/>
        <dbReference type="ChEBI" id="CHEBI:29985"/>
        <dbReference type="ChEBI" id="CHEBI:36242"/>
        <dbReference type="ChEBI" id="CHEBI:58315"/>
        <dbReference type="EC" id="2.6.1.5"/>
    </reaction>
</comment>
<dbReference type="PANTHER" id="PTHR45744">
    <property type="entry name" value="TYROSINE AMINOTRANSFERASE"/>
    <property type="match status" value="1"/>
</dbReference>
<comment type="caution">
    <text evidence="16">The sequence shown here is derived from an EMBL/GenBank/DDBJ whole genome shotgun (WGS) entry which is preliminary data.</text>
</comment>
<dbReference type="NCBIfam" id="TIGR01264">
    <property type="entry name" value="tyr_amTase_E"/>
    <property type="match status" value="1"/>
</dbReference>
<dbReference type="InterPro" id="IPR004839">
    <property type="entry name" value="Aminotransferase_I/II_large"/>
</dbReference>
<evidence type="ECO:0000313" key="17">
    <source>
        <dbReference type="Proteomes" id="UP000076858"/>
    </source>
</evidence>
<dbReference type="EMBL" id="LRGB01000898">
    <property type="protein sequence ID" value="KZS15316.1"/>
    <property type="molecule type" value="Genomic_DNA"/>
</dbReference>
<dbReference type="PIRSF" id="PIRSF000517">
    <property type="entry name" value="Tyr_transaminase"/>
    <property type="match status" value="1"/>
</dbReference>
<evidence type="ECO:0000256" key="3">
    <source>
        <dbReference type="ARBA" id="ARBA00007441"/>
    </source>
</evidence>
<evidence type="ECO:0000256" key="6">
    <source>
        <dbReference type="ARBA" id="ARBA00015959"/>
    </source>
</evidence>
<dbReference type="Gene3D" id="3.40.640.10">
    <property type="entry name" value="Type I PLP-dependent aspartate aminotransferase-like (Major domain)"/>
    <property type="match status" value="1"/>
</dbReference>
<comment type="cofactor">
    <cofactor evidence="1 13 14">
        <name>pyridoxal 5'-phosphate</name>
        <dbReference type="ChEBI" id="CHEBI:597326"/>
    </cofactor>
</comment>
<evidence type="ECO:0000256" key="4">
    <source>
        <dbReference type="ARBA" id="ARBA00011738"/>
    </source>
</evidence>
<protein>
    <recommendedName>
        <fullName evidence="6 13">Tyrosine aminotransferase</fullName>
        <shortName evidence="13">TAT</shortName>
        <ecNumber evidence="5 13">2.6.1.5</ecNumber>
    </recommendedName>
</protein>
<dbReference type="InterPro" id="IPR015422">
    <property type="entry name" value="PyrdxlP-dep_Trfase_small"/>
</dbReference>
<evidence type="ECO:0000256" key="1">
    <source>
        <dbReference type="ARBA" id="ARBA00001933"/>
    </source>
</evidence>
<dbReference type="InterPro" id="IPR005958">
    <property type="entry name" value="TyrNic_aminoTrfase"/>
</dbReference>
<evidence type="ECO:0000256" key="14">
    <source>
        <dbReference type="PIRSR" id="PIRSR000517-1"/>
    </source>
</evidence>
<evidence type="ECO:0000256" key="11">
    <source>
        <dbReference type="ARBA" id="ARBA00023232"/>
    </source>
</evidence>
<comment type="subunit">
    <text evidence="4 13">Homodimer.</text>
</comment>
<evidence type="ECO:0000256" key="8">
    <source>
        <dbReference type="ARBA" id="ARBA00022679"/>
    </source>
</evidence>
<dbReference type="GO" id="GO:0006572">
    <property type="term" value="P:L-tyrosine catabolic process"/>
    <property type="evidence" value="ECO:0007669"/>
    <property type="project" value="UniProtKB-KW"/>
</dbReference>
<dbReference type="GO" id="GO:0006559">
    <property type="term" value="P:L-phenylalanine catabolic process"/>
    <property type="evidence" value="ECO:0007669"/>
    <property type="project" value="UniProtKB-UniRule"/>
</dbReference>
<keyword evidence="17" id="KW-1185">Reference proteome</keyword>
<keyword evidence="11" id="KW-0585">Phenylalanine catabolism</keyword>
<dbReference type="SUPFAM" id="SSF53383">
    <property type="entry name" value="PLP-dependent transferases"/>
    <property type="match status" value="1"/>
</dbReference>
<evidence type="ECO:0000256" key="7">
    <source>
        <dbReference type="ARBA" id="ARBA00022576"/>
    </source>
</evidence>
<sequence length="456" mass="50506">MRAVSSRCFSFASVNMKSRRSWSVTASDLARNTFNPIRTVVESMKLTPNPEKPMIALSIGDPTIFGNLCPSEEIVEAVVESVRSMKYNGYAPSTGYEEARNVVASYVSVPGATVEAKDIILCSGCSCALDLCISVLANPGQNILVPRPGFPLYRTLAEGLGIRTKFYDLKPENGWEVDLEQLEAQIDDQTAAIVLNNPSNPCGSVYSRSHLNAILQVAARNFVPIIADEIYDYFVFPGHEFHPLASLTNEVPILTCGGLTKRYLIPGWRMGWIVVHDRNEALSSEVRKGLQSLSQRIIGSSTILQGALSRILTQTPPEFFQSTIAQVYASDNARLAHQLLSGLPGMRPIMPSGAMYMMVGVDMTNFPEFENDLQFVERMVTEESVFCLPGRCFDYPNYFRIVLTVPELQLREACHRISQFCTAHYVAPLTLGKEEPLSNGHIHHELHNGIVTVIEP</sequence>
<evidence type="ECO:0000256" key="5">
    <source>
        <dbReference type="ARBA" id="ARBA00012749"/>
    </source>
</evidence>
<evidence type="ECO:0000256" key="10">
    <source>
        <dbReference type="ARBA" id="ARBA00022898"/>
    </source>
</evidence>
<dbReference type="AlphaFoldDB" id="A0A162CP91"/>
<evidence type="ECO:0000256" key="9">
    <source>
        <dbReference type="ARBA" id="ARBA00022878"/>
    </source>
</evidence>
<name>A0A162CP91_9CRUS</name>
<evidence type="ECO:0000256" key="13">
    <source>
        <dbReference type="PIRNR" id="PIRNR000517"/>
    </source>
</evidence>
<gene>
    <name evidence="16" type="ORF">APZ42_019143</name>
</gene>
<dbReference type="GO" id="GO:0030170">
    <property type="term" value="F:pyridoxal phosphate binding"/>
    <property type="evidence" value="ECO:0007669"/>
    <property type="project" value="InterPro"/>
</dbReference>
<dbReference type="EC" id="2.6.1.5" evidence="5 13"/>
<evidence type="ECO:0000256" key="2">
    <source>
        <dbReference type="ARBA" id="ARBA00005203"/>
    </source>
</evidence>
<dbReference type="InterPro" id="IPR005957">
    <property type="entry name" value="Tyrosine_aminoTrfase"/>
</dbReference>
<accession>A0A162CP91</accession>
<dbReference type="FunFam" id="3.40.640.10:FF:000048">
    <property type="entry name" value="tyrosine aminotransferase"/>
    <property type="match status" value="1"/>
</dbReference>
<dbReference type="PANTHER" id="PTHR45744:SF2">
    <property type="entry name" value="TYROSINE AMINOTRANSFERASE"/>
    <property type="match status" value="1"/>
</dbReference>
<dbReference type="GO" id="GO:0004838">
    <property type="term" value="F:L-tyrosine-2-oxoglutarate transaminase activity"/>
    <property type="evidence" value="ECO:0007669"/>
    <property type="project" value="UniProtKB-UniRule"/>
</dbReference>
<dbReference type="NCBIfam" id="TIGR01265">
    <property type="entry name" value="tyr_nico_aTase"/>
    <property type="match status" value="1"/>
</dbReference>
<keyword evidence="10 13" id="KW-0663">Pyridoxal phosphate</keyword>
<evidence type="ECO:0000313" key="16">
    <source>
        <dbReference type="EMBL" id="KZS15316.1"/>
    </source>
</evidence>
<keyword evidence="9" id="KW-0828">Tyrosine catabolism</keyword>
<dbReference type="InterPro" id="IPR015424">
    <property type="entry name" value="PyrdxlP-dep_Trfase"/>
</dbReference>
<organism evidence="16 17">
    <name type="scientific">Daphnia magna</name>
    <dbReference type="NCBI Taxonomy" id="35525"/>
    <lineage>
        <taxon>Eukaryota</taxon>
        <taxon>Metazoa</taxon>
        <taxon>Ecdysozoa</taxon>
        <taxon>Arthropoda</taxon>
        <taxon>Crustacea</taxon>
        <taxon>Branchiopoda</taxon>
        <taxon>Diplostraca</taxon>
        <taxon>Cladocera</taxon>
        <taxon>Anomopoda</taxon>
        <taxon>Daphniidae</taxon>
        <taxon>Daphnia</taxon>
    </lineage>
</organism>
<proteinExistence type="inferred from homology"/>
<feature type="modified residue" description="N6-(pyridoxal phosphate)lysine" evidence="14">
    <location>
        <position position="261"/>
    </location>
</feature>
<comment type="function">
    <text evidence="13">Transaminase involved in tyrosine breakdown. Converts tyrosine to p-hydroxyphenylpyruvate.</text>
</comment>
<dbReference type="Pfam" id="PF00155">
    <property type="entry name" value="Aminotran_1_2"/>
    <property type="match status" value="1"/>
</dbReference>
<dbReference type="CDD" id="cd00609">
    <property type="entry name" value="AAT_like"/>
    <property type="match status" value="1"/>
</dbReference>
<dbReference type="STRING" id="35525.A0A162CP91"/>
<dbReference type="UniPathway" id="UPA00139">
    <property type="reaction ID" value="UER00338"/>
</dbReference>